<dbReference type="PANTHER" id="PTHR47417">
    <property type="entry name" value="SMR DOMAIN-CONTAINING PROTEIN YPL199C"/>
    <property type="match status" value="1"/>
</dbReference>
<dbReference type="AlphaFoldDB" id="A0A3N4LQ13"/>
<dbReference type="Pfam" id="PF01713">
    <property type="entry name" value="Smr"/>
    <property type="match status" value="1"/>
</dbReference>
<dbReference type="SUPFAM" id="SSF160443">
    <property type="entry name" value="SMR domain-like"/>
    <property type="match status" value="1"/>
</dbReference>
<feature type="region of interest" description="Disordered" evidence="1">
    <location>
        <begin position="1"/>
        <end position="21"/>
    </location>
</feature>
<gene>
    <name evidence="3" type="ORF">L211DRAFT_839441</name>
</gene>
<dbReference type="Proteomes" id="UP000267821">
    <property type="component" value="Unassembled WGS sequence"/>
</dbReference>
<dbReference type="SMART" id="SM00463">
    <property type="entry name" value="SMR"/>
    <property type="match status" value="1"/>
</dbReference>
<dbReference type="Gene3D" id="3.30.1370.110">
    <property type="match status" value="1"/>
</dbReference>
<dbReference type="InParanoid" id="A0A3N4LQ13"/>
<dbReference type="InterPro" id="IPR053020">
    <property type="entry name" value="Smr_domain_protein"/>
</dbReference>
<feature type="region of interest" description="Disordered" evidence="1">
    <location>
        <begin position="181"/>
        <end position="203"/>
    </location>
</feature>
<dbReference type="InterPro" id="IPR036063">
    <property type="entry name" value="Smr_dom_sf"/>
</dbReference>
<dbReference type="PROSITE" id="PS50828">
    <property type="entry name" value="SMR"/>
    <property type="match status" value="1"/>
</dbReference>
<keyword evidence="4" id="KW-1185">Reference proteome</keyword>
<evidence type="ECO:0000256" key="1">
    <source>
        <dbReference type="SAM" id="MobiDB-lite"/>
    </source>
</evidence>
<dbReference type="FunCoup" id="A0A3N4LQ13">
    <property type="interactions" value="8"/>
</dbReference>
<sequence>MSAPLTSRRGPTAGTIRLPNSTDEAEYDRLRALARSAHAKRNSCFERSRAAYASGQRALAKELSVEGKEHDRIGDDYHRQAKDYIFRVHNAGRAGDEIDLHGLYVLEAKEILGKRIRAEQGRGGRGLHVIVGKGNHSNGGVQKIKPAVEELCRDLHLQFSTEQNAGRMYISLVPLDGGLQQQAGEVPTGNHPYPPYPQEGYDAYAGQSQQPQHVFSGASGAALHGLQGSSGSGQQQQQQGHHPDLASEVVCVAKKAFFKNFAACCVVM</sequence>
<dbReference type="STRING" id="1051890.A0A3N4LQ13"/>
<proteinExistence type="predicted"/>
<dbReference type="InterPro" id="IPR013899">
    <property type="entry name" value="DUF1771"/>
</dbReference>
<dbReference type="OrthoDB" id="3231855at2759"/>
<feature type="domain" description="Smr" evidence="2">
    <location>
        <begin position="98"/>
        <end position="173"/>
    </location>
</feature>
<evidence type="ECO:0000313" key="3">
    <source>
        <dbReference type="EMBL" id="RPB22731.1"/>
    </source>
</evidence>
<evidence type="ECO:0000313" key="4">
    <source>
        <dbReference type="Proteomes" id="UP000267821"/>
    </source>
</evidence>
<dbReference type="SMART" id="SM01162">
    <property type="entry name" value="DUF1771"/>
    <property type="match status" value="1"/>
</dbReference>
<accession>A0A3N4LQ13</accession>
<reference evidence="3 4" key="1">
    <citation type="journal article" date="2018" name="Nat. Ecol. Evol.">
        <title>Pezizomycetes genomes reveal the molecular basis of ectomycorrhizal truffle lifestyle.</title>
        <authorList>
            <person name="Murat C."/>
            <person name="Payen T."/>
            <person name="Noel B."/>
            <person name="Kuo A."/>
            <person name="Morin E."/>
            <person name="Chen J."/>
            <person name="Kohler A."/>
            <person name="Krizsan K."/>
            <person name="Balestrini R."/>
            <person name="Da Silva C."/>
            <person name="Montanini B."/>
            <person name="Hainaut M."/>
            <person name="Levati E."/>
            <person name="Barry K.W."/>
            <person name="Belfiori B."/>
            <person name="Cichocki N."/>
            <person name="Clum A."/>
            <person name="Dockter R.B."/>
            <person name="Fauchery L."/>
            <person name="Guy J."/>
            <person name="Iotti M."/>
            <person name="Le Tacon F."/>
            <person name="Lindquist E.A."/>
            <person name="Lipzen A."/>
            <person name="Malagnac F."/>
            <person name="Mello A."/>
            <person name="Molinier V."/>
            <person name="Miyauchi S."/>
            <person name="Poulain J."/>
            <person name="Riccioni C."/>
            <person name="Rubini A."/>
            <person name="Sitrit Y."/>
            <person name="Splivallo R."/>
            <person name="Traeger S."/>
            <person name="Wang M."/>
            <person name="Zifcakova L."/>
            <person name="Wipf D."/>
            <person name="Zambonelli A."/>
            <person name="Paolocci F."/>
            <person name="Nowrousian M."/>
            <person name="Ottonello S."/>
            <person name="Baldrian P."/>
            <person name="Spatafora J.W."/>
            <person name="Henrissat B."/>
            <person name="Nagy L.G."/>
            <person name="Aury J.M."/>
            <person name="Wincker P."/>
            <person name="Grigoriev I.V."/>
            <person name="Bonfante P."/>
            <person name="Martin F.M."/>
        </authorList>
    </citation>
    <scope>NUCLEOTIDE SEQUENCE [LARGE SCALE GENOMIC DNA]</scope>
    <source>
        <strain evidence="3 4">ATCC MYA-4762</strain>
    </source>
</reference>
<dbReference type="InterPro" id="IPR002625">
    <property type="entry name" value="Smr_dom"/>
</dbReference>
<protein>
    <submittedName>
        <fullName evidence="3">Smr-domain-containing protein</fullName>
    </submittedName>
</protein>
<dbReference type="PANTHER" id="PTHR47417:SF1">
    <property type="entry name" value="SMR DOMAIN-CONTAINING PROTEIN YPL199C"/>
    <property type="match status" value="1"/>
</dbReference>
<name>A0A3N4LQ13_9PEZI</name>
<dbReference type="EMBL" id="ML121550">
    <property type="protein sequence ID" value="RPB22731.1"/>
    <property type="molecule type" value="Genomic_DNA"/>
</dbReference>
<evidence type="ECO:0000259" key="2">
    <source>
        <dbReference type="PROSITE" id="PS50828"/>
    </source>
</evidence>
<organism evidence="3 4">
    <name type="scientific">Terfezia boudieri ATCC MYA-4762</name>
    <dbReference type="NCBI Taxonomy" id="1051890"/>
    <lineage>
        <taxon>Eukaryota</taxon>
        <taxon>Fungi</taxon>
        <taxon>Dikarya</taxon>
        <taxon>Ascomycota</taxon>
        <taxon>Pezizomycotina</taxon>
        <taxon>Pezizomycetes</taxon>
        <taxon>Pezizales</taxon>
        <taxon>Pezizaceae</taxon>
        <taxon>Terfezia</taxon>
    </lineage>
</organism>
<dbReference type="Pfam" id="PF08590">
    <property type="entry name" value="DUF1771"/>
    <property type="match status" value="1"/>
</dbReference>